<dbReference type="NCBIfam" id="NF001236">
    <property type="entry name" value="PRK00203.1"/>
    <property type="match status" value="1"/>
</dbReference>
<feature type="binding site" evidence="10">
    <location>
        <position position="51"/>
    </location>
    <ligand>
        <name>Mg(2+)</name>
        <dbReference type="ChEBI" id="CHEBI:18420"/>
        <label>1</label>
    </ligand>
</feature>
<dbReference type="HAMAP" id="MF_00042">
    <property type="entry name" value="RNase_H"/>
    <property type="match status" value="1"/>
</dbReference>
<dbReference type="Pfam" id="PF00075">
    <property type="entry name" value="RNase_H"/>
    <property type="match status" value="1"/>
</dbReference>
<feature type="binding site" evidence="10">
    <location>
        <position position="13"/>
    </location>
    <ligand>
        <name>Mg(2+)</name>
        <dbReference type="ChEBI" id="CHEBI:18420"/>
        <label>2</label>
    </ligand>
</feature>
<comment type="similarity">
    <text evidence="2 10">Belongs to the RNase H family.</text>
</comment>
<dbReference type="RefSeq" id="WP_220169309.1">
    <property type="nucleotide sequence ID" value="NZ_JAIBOA010000020.1"/>
</dbReference>
<feature type="domain" description="RNase H type-1" evidence="11">
    <location>
        <begin position="4"/>
        <end position="145"/>
    </location>
</feature>
<dbReference type="InterPro" id="IPR036397">
    <property type="entry name" value="RNaseH_sf"/>
</dbReference>
<evidence type="ECO:0000256" key="7">
    <source>
        <dbReference type="ARBA" id="ARBA00022759"/>
    </source>
</evidence>
<evidence type="ECO:0000256" key="4">
    <source>
        <dbReference type="ARBA" id="ARBA00012180"/>
    </source>
</evidence>
<evidence type="ECO:0000256" key="8">
    <source>
        <dbReference type="ARBA" id="ARBA00022801"/>
    </source>
</evidence>
<comment type="subunit">
    <text evidence="3 10">Monomer.</text>
</comment>
<dbReference type="Proteomes" id="UP000774570">
    <property type="component" value="Unassembled WGS sequence"/>
</dbReference>
<evidence type="ECO:0000256" key="10">
    <source>
        <dbReference type="HAMAP-Rule" id="MF_00042"/>
    </source>
</evidence>
<evidence type="ECO:0000256" key="9">
    <source>
        <dbReference type="ARBA" id="ARBA00022842"/>
    </source>
</evidence>
<dbReference type="EMBL" id="JAIBOA010000020">
    <property type="protein sequence ID" value="MBW8486077.1"/>
    <property type="molecule type" value="Genomic_DNA"/>
</dbReference>
<dbReference type="EC" id="3.1.26.4" evidence="4 10"/>
<dbReference type="InterPro" id="IPR022892">
    <property type="entry name" value="RNaseHI"/>
</dbReference>
<keyword evidence="8 10" id="KW-0378">Hydrolase</keyword>
<dbReference type="SUPFAM" id="SSF53098">
    <property type="entry name" value="Ribonuclease H-like"/>
    <property type="match status" value="1"/>
</dbReference>
<feature type="binding site" evidence="10">
    <location>
        <position position="137"/>
    </location>
    <ligand>
        <name>Mg(2+)</name>
        <dbReference type="ChEBI" id="CHEBI:18420"/>
        <label>2</label>
    </ligand>
</feature>
<keyword evidence="5 10" id="KW-0540">Nuclease</keyword>
<accession>A0ABS7G055</accession>
<keyword evidence="7 10" id="KW-0255">Endonuclease</keyword>
<gene>
    <name evidence="10 12" type="primary">rnhA</name>
    <name evidence="12" type="ORF">K1Y72_27135</name>
</gene>
<comment type="subcellular location">
    <subcellularLocation>
        <location evidence="10">Cytoplasm</location>
    </subcellularLocation>
</comment>
<proteinExistence type="inferred from homology"/>
<dbReference type="InterPro" id="IPR050092">
    <property type="entry name" value="RNase_H"/>
</dbReference>
<dbReference type="PROSITE" id="PS50879">
    <property type="entry name" value="RNASE_H_1"/>
    <property type="match status" value="1"/>
</dbReference>
<organism evidence="12 13">
    <name type="scientific">Actinomadura parmotrematis</name>
    <dbReference type="NCBI Taxonomy" id="2864039"/>
    <lineage>
        <taxon>Bacteria</taxon>
        <taxon>Bacillati</taxon>
        <taxon>Actinomycetota</taxon>
        <taxon>Actinomycetes</taxon>
        <taxon>Streptosporangiales</taxon>
        <taxon>Thermomonosporaceae</taxon>
        <taxon>Actinomadura</taxon>
    </lineage>
</organism>
<dbReference type="GO" id="GO:0004523">
    <property type="term" value="F:RNA-DNA hybrid ribonuclease activity"/>
    <property type="evidence" value="ECO:0007669"/>
    <property type="project" value="UniProtKB-EC"/>
</dbReference>
<evidence type="ECO:0000256" key="6">
    <source>
        <dbReference type="ARBA" id="ARBA00022723"/>
    </source>
</evidence>
<evidence type="ECO:0000313" key="13">
    <source>
        <dbReference type="Proteomes" id="UP000774570"/>
    </source>
</evidence>
<evidence type="ECO:0000256" key="3">
    <source>
        <dbReference type="ARBA" id="ARBA00011245"/>
    </source>
</evidence>
<dbReference type="Gene3D" id="3.30.420.10">
    <property type="entry name" value="Ribonuclease H-like superfamily/Ribonuclease H"/>
    <property type="match status" value="1"/>
</dbReference>
<dbReference type="CDD" id="cd09278">
    <property type="entry name" value="RNase_HI_prokaryote_like"/>
    <property type="match status" value="1"/>
</dbReference>
<dbReference type="InterPro" id="IPR012337">
    <property type="entry name" value="RNaseH-like_sf"/>
</dbReference>
<evidence type="ECO:0000259" key="11">
    <source>
        <dbReference type="PROSITE" id="PS50879"/>
    </source>
</evidence>
<dbReference type="PANTHER" id="PTHR10642">
    <property type="entry name" value="RIBONUCLEASE H1"/>
    <property type="match status" value="1"/>
</dbReference>
<comment type="caution">
    <text evidence="12">The sequence shown here is derived from an EMBL/GenBank/DDBJ whole genome shotgun (WGS) entry which is preliminary data.</text>
</comment>
<dbReference type="PANTHER" id="PTHR10642:SF26">
    <property type="entry name" value="RIBONUCLEASE H1"/>
    <property type="match status" value="1"/>
</dbReference>
<evidence type="ECO:0000256" key="1">
    <source>
        <dbReference type="ARBA" id="ARBA00000077"/>
    </source>
</evidence>
<feature type="binding site" evidence="10">
    <location>
        <position position="73"/>
    </location>
    <ligand>
        <name>Mg(2+)</name>
        <dbReference type="ChEBI" id="CHEBI:18420"/>
        <label>1</label>
    </ligand>
</feature>
<keyword evidence="9 10" id="KW-0460">Magnesium</keyword>
<protein>
    <recommendedName>
        <fullName evidence="4 10">Ribonuclease H</fullName>
        <shortName evidence="10">RNase H</shortName>
        <ecNumber evidence="4 10">3.1.26.4</ecNumber>
    </recommendedName>
</protein>
<evidence type="ECO:0000256" key="2">
    <source>
        <dbReference type="ARBA" id="ARBA00005300"/>
    </source>
</evidence>
<evidence type="ECO:0000256" key="5">
    <source>
        <dbReference type="ARBA" id="ARBA00022722"/>
    </source>
</evidence>
<dbReference type="InterPro" id="IPR002156">
    <property type="entry name" value="RNaseH_domain"/>
</dbReference>
<keyword evidence="6 10" id="KW-0479">Metal-binding</keyword>
<reference evidence="12 13" key="1">
    <citation type="submission" date="2021-07" db="EMBL/GenBank/DDBJ databases">
        <title>Actinomadura sp. PM05-2 isolated from lichen.</title>
        <authorList>
            <person name="Somphong A."/>
            <person name="Phongsopitanun W."/>
            <person name="Tanasupawat S."/>
            <person name="Peongsungnone V."/>
        </authorList>
    </citation>
    <scope>NUCLEOTIDE SEQUENCE [LARGE SCALE GENOMIC DNA]</scope>
    <source>
        <strain evidence="12 13">PM05-2</strain>
    </source>
</reference>
<sequence length="151" mass="16754">MDGPGTPVVAYTDGGCSPNPGAGGWGAVLRYGAHVKELSGGEPDTTNNRMEIMAAIQVLEHLTRPSLVRVHTDSQYLRQGVTRWMANWKRNGWLTASRQPVKNDDLWRRLDAAMARHRVEWFWVKGHAGVPENERADELATRGRLGLAAAR</sequence>
<name>A0ABS7G055_9ACTN</name>
<comment type="catalytic activity">
    <reaction evidence="1 10">
        <text>Endonucleolytic cleavage to 5'-phosphomonoester.</text>
        <dbReference type="EC" id="3.1.26.4"/>
    </reaction>
</comment>
<keyword evidence="10" id="KW-0963">Cytoplasm</keyword>
<evidence type="ECO:0000313" key="12">
    <source>
        <dbReference type="EMBL" id="MBW8486077.1"/>
    </source>
</evidence>
<keyword evidence="13" id="KW-1185">Reference proteome</keyword>
<comment type="function">
    <text evidence="10">Endonuclease that specifically degrades the RNA of RNA-DNA hybrids.</text>
</comment>
<feature type="binding site" evidence="10">
    <location>
        <position position="13"/>
    </location>
    <ligand>
        <name>Mg(2+)</name>
        <dbReference type="ChEBI" id="CHEBI:18420"/>
        <label>1</label>
    </ligand>
</feature>
<comment type="cofactor">
    <cofactor evidence="10">
        <name>Mg(2+)</name>
        <dbReference type="ChEBI" id="CHEBI:18420"/>
    </cofactor>
    <text evidence="10">Binds 1 Mg(2+) ion per subunit. May bind a second metal ion at a regulatory site, or after substrate binding.</text>
</comment>